<dbReference type="GO" id="GO:0003677">
    <property type="term" value="F:DNA binding"/>
    <property type="evidence" value="ECO:0007669"/>
    <property type="project" value="UniProtKB-KW"/>
</dbReference>
<dbReference type="EMBL" id="JBHUGZ010000030">
    <property type="protein sequence ID" value="MFD1987984.1"/>
    <property type="molecule type" value="Genomic_DNA"/>
</dbReference>
<name>A0ABW4UM00_9HYPH</name>
<evidence type="ECO:0000313" key="1">
    <source>
        <dbReference type="EMBL" id="MFD1987984.1"/>
    </source>
</evidence>
<gene>
    <name evidence="1" type="ORF">ACFSOZ_36810</name>
</gene>
<proteinExistence type="predicted"/>
<sequence length="73" mass="8160">MQPDAYRDRREAAAYLTAKGLRTSWRTLQKLACIGGGPQYRIYGRLAVYTDQDLDIYADGKLSAPRFSTSEAA</sequence>
<dbReference type="RefSeq" id="WP_379106452.1">
    <property type="nucleotide sequence ID" value="NZ_JBHUGZ010000030.1"/>
</dbReference>
<reference evidence="2" key="1">
    <citation type="journal article" date="2019" name="Int. J. Syst. Evol. Microbiol.">
        <title>The Global Catalogue of Microorganisms (GCM) 10K type strain sequencing project: providing services to taxonomists for standard genome sequencing and annotation.</title>
        <authorList>
            <consortium name="The Broad Institute Genomics Platform"/>
            <consortium name="The Broad Institute Genome Sequencing Center for Infectious Disease"/>
            <person name="Wu L."/>
            <person name="Ma J."/>
        </authorList>
    </citation>
    <scope>NUCLEOTIDE SEQUENCE [LARGE SCALE GENOMIC DNA]</scope>
    <source>
        <strain evidence="2">CGMCC 1.16225</strain>
    </source>
</reference>
<accession>A0ABW4UM00</accession>
<organism evidence="1 2">
    <name type="scientific">Mesorhizobium newzealandense</name>
    <dbReference type="NCBI Taxonomy" id="1300302"/>
    <lineage>
        <taxon>Bacteria</taxon>
        <taxon>Pseudomonadati</taxon>
        <taxon>Pseudomonadota</taxon>
        <taxon>Alphaproteobacteria</taxon>
        <taxon>Hyphomicrobiales</taxon>
        <taxon>Phyllobacteriaceae</taxon>
        <taxon>Mesorhizobium</taxon>
    </lineage>
</organism>
<keyword evidence="1" id="KW-0238">DNA-binding</keyword>
<dbReference type="Proteomes" id="UP001597405">
    <property type="component" value="Unassembled WGS sequence"/>
</dbReference>
<evidence type="ECO:0000313" key="2">
    <source>
        <dbReference type="Proteomes" id="UP001597405"/>
    </source>
</evidence>
<keyword evidence="2" id="KW-1185">Reference proteome</keyword>
<protein>
    <submittedName>
        <fullName evidence="1">DNA-binding protein</fullName>
    </submittedName>
</protein>
<comment type="caution">
    <text evidence="1">The sequence shown here is derived from an EMBL/GenBank/DDBJ whole genome shotgun (WGS) entry which is preliminary data.</text>
</comment>